<dbReference type="AlphaFoldDB" id="X6LK95"/>
<dbReference type="InterPro" id="IPR036443">
    <property type="entry name" value="Znf_RanBP2_sf"/>
</dbReference>
<sequence length="191" mass="22352">MFQVEEEEECKEETDFLSNWWAKFDQKGQQNGEWNCTTCRKVNEKQYQRCISCQTPKPIYDQPKTPQLNVPWKNTANFNYIVAIDFGTEGTAMAINMRNSTGVHSITDWSGSGVSDSKESTGKTKTALLLDQDYQAIAFGNEAWNKYIRIFYSLFCCVFIRNSILRFKNIQTNLFFFKFFFFFFKKKISIA</sequence>
<dbReference type="Proteomes" id="UP000023152">
    <property type="component" value="Unassembled WGS sequence"/>
</dbReference>
<evidence type="ECO:0000256" key="2">
    <source>
        <dbReference type="ARBA" id="ARBA00022771"/>
    </source>
</evidence>
<reference evidence="6 7" key="1">
    <citation type="journal article" date="2013" name="Curr. Biol.">
        <title>The Genome of the Foraminiferan Reticulomyxa filosa.</title>
        <authorList>
            <person name="Glockner G."/>
            <person name="Hulsmann N."/>
            <person name="Schleicher M."/>
            <person name="Noegel A.A."/>
            <person name="Eichinger L."/>
            <person name="Gallinger C."/>
            <person name="Pawlowski J."/>
            <person name="Sierra R."/>
            <person name="Euteneuer U."/>
            <person name="Pillet L."/>
            <person name="Moustafa A."/>
            <person name="Platzer M."/>
            <person name="Groth M."/>
            <person name="Szafranski K."/>
            <person name="Schliwa M."/>
        </authorList>
    </citation>
    <scope>NUCLEOTIDE SEQUENCE [LARGE SCALE GENOMIC DNA]</scope>
</reference>
<dbReference type="SUPFAM" id="SSF90209">
    <property type="entry name" value="Ran binding protein zinc finger-like"/>
    <property type="match status" value="1"/>
</dbReference>
<dbReference type="PROSITE" id="PS50199">
    <property type="entry name" value="ZF_RANBP2_2"/>
    <property type="match status" value="1"/>
</dbReference>
<dbReference type="PROSITE" id="PS01358">
    <property type="entry name" value="ZF_RANBP2_1"/>
    <property type="match status" value="1"/>
</dbReference>
<evidence type="ECO:0000256" key="1">
    <source>
        <dbReference type="ARBA" id="ARBA00022723"/>
    </source>
</evidence>
<gene>
    <name evidence="6" type="ORF">RFI_35412</name>
</gene>
<dbReference type="Pfam" id="PF00641">
    <property type="entry name" value="Zn_ribbon_RanBP"/>
    <property type="match status" value="1"/>
</dbReference>
<evidence type="ECO:0000259" key="5">
    <source>
        <dbReference type="PROSITE" id="PS50199"/>
    </source>
</evidence>
<evidence type="ECO:0000313" key="7">
    <source>
        <dbReference type="Proteomes" id="UP000023152"/>
    </source>
</evidence>
<keyword evidence="2 4" id="KW-0863">Zinc-finger</keyword>
<dbReference type="OrthoDB" id="2963168at2759"/>
<keyword evidence="3" id="KW-0862">Zinc</keyword>
<evidence type="ECO:0000256" key="3">
    <source>
        <dbReference type="ARBA" id="ARBA00022833"/>
    </source>
</evidence>
<organism evidence="6 7">
    <name type="scientific">Reticulomyxa filosa</name>
    <dbReference type="NCBI Taxonomy" id="46433"/>
    <lineage>
        <taxon>Eukaryota</taxon>
        <taxon>Sar</taxon>
        <taxon>Rhizaria</taxon>
        <taxon>Retaria</taxon>
        <taxon>Foraminifera</taxon>
        <taxon>Monothalamids</taxon>
        <taxon>Reticulomyxidae</taxon>
        <taxon>Reticulomyxa</taxon>
    </lineage>
</organism>
<dbReference type="GO" id="GO:0008270">
    <property type="term" value="F:zinc ion binding"/>
    <property type="evidence" value="ECO:0007669"/>
    <property type="project" value="UniProtKB-KW"/>
</dbReference>
<keyword evidence="7" id="KW-1185">Reference proteome</keyword>
<name>X6LK95_RETFI</name>
<protein>
    <recommendedName>
        <fullName evidence="5">RanBP2-type domain-containing protein</fullName>
    </recommendedName>
</protein>
<evidence type="ECO:0000256" key="4">
    <source>
        <dbReference type="PROSITE-ProRule" id="PRU00322"/>
    </source>
</evidence>
<feature type="domain" description="RanBP2-type" evidence="5">
    <location>
        <begin position="30"/>
        <end position="59"/>
    </location>
</feature>
<dbReference type="InterPro" id="IPR001876">
    <property type="entry name" value="Znf_RanBP2"/>
</dbReference>
<dbReference type="EMBL" id="ASPP01036881">
    <property type="protein sequence ID" value="ETO02024.1"/>
    <property type="molecule type" value="Genomic_DNA"/>
</dbReference>
<accession>X6LK95</accession>
<comment type="caution">
    <text evidence="6">The sequence shown here is derived from an EMBL/GenBank/DDBJ whole genome shotgun (WGS) entry which is preliminary data.</text>
</comment>
<dbReference type="Gene3D" id="4.10.1060.10">
    <property type="entry name" value="Zinc finger, RanBP2-type"/>
    <property type="match status" value="1"/>
</dbReference>
<dbReference type="SMART" id="SM00547">
    <property type="entry name" value="ZnF_RBZ"/>
    <property type="match status" value="1"/>
</dbReference>
<evidence type="ECO:0000313" key="6">
    <source>
        <dbReference type="EMBL" id="ETO02024.1"/>
    </source>
</evidence>
<proteinExistence type="predicted"/>
<keyword evidence="1" id="KW-0479">Metal-binding</keyword>